<keyword evidence="2 6" id="KW-0808">Transferase</keyword>
<organism evidence="8 9">
    <name type="scientific">Plakobranchus ocellatus</name>
    <dbReference type="NCBI Taxonomy" id="259542"/>
    <lineage>
        <taxon>Eukaryota</taxon>
        <taxon>Metazoa</taxon>
        <taxon>Spiralia</taxon>
        <taxon>Lophotrochozoa</taxon>
        <taxon>Mollusca</taxon>
        <taxon>Gastropoda</taxon>
        <taxon>Heterobranchia</taxon>
        <taxon>Euthyneura</taxon>
        <taxon>Panpulmonata</taxon>
        <taxon>Sacoglossa</taxon>
        <taxon>Placobranchoidea</taxon>
        <taxon>Plakobranchidae</taxon>
        <taxon>Plakobranchus</taxon>
    </lineage>
</organism>
<name>A0AAV4BJZ4_9GAST</name>
<dbReference type="InterPro" id="IPR039028">
    <property type="entry name" value="BCKD/PDK"/>
</dbReference>
<evidence type="ECO:0000256" key="6">
    <source>
        <dbReference type="RuleBase" id="RU366032"/>
    </source>
</evidence>
<dbReference type="InterPro" id="IPR018955">
    <property type="entry name" value="BCDHK/PDK_N"/>
</dbReference>
<keyword evidence="1" id="KW-0597">Phosphoprotein</keyword>
<dbReference type="Proteomes" id="UP000735302">
    <property type="component" value="Unassembled WGS sequence"/>
</dbReference>
<dbReference type="EMBL" id="BLXT01005114">
    <property type="protein sequence ID" value="GFO19913.1"/>
    <property type="molecule type" value="Genomic_DNA"/>
</dbReference>
<keyword evidence="6" id="KW-0496">Mitochondrion</keyword>
<feature type="domain" description="Branched-chain alpha-ketoacid dehydrogenase kinase/Pyruvate dehydrogenase kinase N-terminal" evidence="7">
    <location>
        <begin position="86"/>
        <end position="141"/>
    </location>
</feature>
<comment type="caution">
    <text evidence="8">The sequence shown here is derived from an EMBL/GenBank/DDBJ whole genome shotgun (WGS) entry which is preliminary data.</text>
</comment>
<keyword evidence="4 6" id="KW-0418">Kinase</keyword>
<dbReference type="GO" id="GO:0004740">
    <property type="term" value="F:pyruvate dehydrogenase (acetyl-transferring) kinase activity"/>
    <property type="evidence" value="ECO:0007669"/>
    <property type="project" value="TreeGrafter"/>
</dbReference>
<evidence type="ECO:0000256" key="5">
    <source>
        <dbReference type="ARBA" id="ARBA00022840"/>
    </source>
</evidence>
<protein>
    <recommendedName>
        <fullName evidence="6">Protein-serine/threonine kinase</fullName>
        <ecNumber evidence="6">2.7.11.-</ecNumber>
    </recommendedName>
</protein>
<evidence type="ECO:0000256" key="2">
    <source>
        <dbReference type="ARBA" id="ARBA00022679"/>
    </source>
</evidence>
<keyword evidence="9" id="KW-1185">Reference proteome</keyword>
<dbReference type="InterPro" id="IPR036784">
    <property type="entry name" value="AK/P_DHK_N_sf"/>
</dbReference>
<comment type="subcellular location">
    <subcellularLocation>
        <location evidence="6">Mitochondrion matrix</location>
    </subcellularLocation>
</comment>
<dbReference type="SUPFAM" id="SSF69012">
    <property type="entry name" value="alpha-ketoacid dehydrogenase kinase, N-terminal domain"/>
    <property type="match status" value="1"/>
</dbReference>
<dbReference type="Gene3D" id="1.20.140.20">
    <property type="entry name" value="Alpha-ketoacid/pyruvate dehydrogenase kinase, N-terminal domain"/>
    <property type="match status" value="1"/>
</dbReference>
<evidence type="ECO:0000313" key="9">
    <source>
        <dbReference type="Proteomes" id="UP000735302"/>
    </source>
</evidence>
<keyword evidence="5 6" id="KW-0067">ATP-binding</keyword>
<gene>
    <name evidence="8" type="ORF">PoB_004641800</name>
</gene>
<dbReference type="PANTHER" id="PTHR11947">
    <property type="entry name" value="PYRUVATE DEHYDROGENASE KINASE"/>
    <property type="match status" value="1"/>
</dbReference>
<evidence type="ECO:0000256" key="1">
    <source>
        <dbReference type="ARBA" id="ARBA00022553"/>
    </source>
</evidence>
<dbReference type="AlphaFoldDB" id="A0AAV4BJZ4"/>
<dbReference type="GO" id="GO:0010906">
    <property type="term" value="P:regulation of glucose metabolic process"/>
    <property type="evidence" value="ECO:0007669"/>
    <property type="project" value="TreeGrafter"/>
</dbReference>
<reference evidence="8 9" key="1">
    <citation type="journal article" date="2021" name="Elife">
        <title>Chloroplast acquisition without the gene transfer in kleptoplastic sea slugs, Plakobranchus ocellatus.</title>
        <authorList>
            <person name="Maeda T."/>
            <person name="Takahashi S."/>
            <person name="Yoshida T."/>
            <person name="Shimamura S."/>
            <person name="Takaki Y."/>
            <person name="Nagai Y."/>
            <person name="Toyoda A."/>
            <person name="Suzuki Y."/>
            <person name="Arimoto A."/>
            <person name="Ishii H."/>
            <person name="Satoh N."/>
            <person name="Nishiyama T."/>
            <person name="Hasebe M."/>
            <person name="Maruyama T."/>
            <person name="Minagawa J."/>
            <person name="Obokata J."/>
            <person name="Shigenobu S."/>
        </authorList>
    </citation>
    <scope>NUCLEOTIDE SEQUENCE [LARGE SCALE GENOMIC DNA]</scope>
</reference>
<keyword evidence="3 6" id="KW-0547">Nucleotide-binding</keyword>
<evidence type="ECO:0000313" key="8">
    <source>
        <dbReference type="EMBL" id="GFO19913.1"/>
    </source>
</evidence>
<accession>A0AAV4BJZ4</accession>
<evidence type="ECO:0000256" key="3">
    <source>
        <dbReference type="ARBA" id="ARBA00022741"/>
    </source>
</evidence>
<dbReference type="EC" id="2.7.11.-" evidence="6"/>
<dbReference type="GO" id="GO:0005524">
    <property type="term" value="F:ATP binding"/>
    <property type="evidence" value="ECO:0007669"/>
    <property type="project" value="UniProtKB-UniRule"/>
</dbReference>
<comment type="similarity">
    <text evidence="6">Belongs to the PDK/BCKDK protein kinase family.</text>
</comment>
<evidence type="ECO:0000256" key="4">
    <source>
        <dbReference type="ARBA" id="ARBA00022777"/>
    </source>
</evidence>
<dbReference type="PANTHER" id="PTHR11947:SF20">
    <property type="entry name" value="[3-METHYL-2-OXOBUTANOATE DEHYDROGENASE [LIPOAMIDE]] KINASE, MITOCHONDRIAL"/>
    <property type="match status" value="1"/>
</dbReference>
<sequence>MTSISIYGHLRRPLCQRKSSSSSAVACIRYLSDDFQRFRPKTNQSSEETIAGLNHTDVAKRFHNVTSFYYQSAIDAAALQPSVRLTPAAILYSGKSADGSHILRSCQYLHNELPVRIAHRVNGFRNLPFIVGCHPKLLQVVRVSFANTVAVAVHVFGLVDDIAILIRRMMRISWTEKKSNESVLKEANLVRSLIKTIRQRQLQLLGHICRHKGLEHLAITEKIEGKRSRGRQRITY</sequence>
<dbReference type="GO" id="GO:0005759">
    <property type="term" value="C:mitochondrial matrix"/>
    <property type="evidence" value="ECO:0007669"/>
    <property type="project" value="UniProtKB-SubCell"/>
</dbReference>
<evidence type="ECO:0000259" key="7">
    <source>
        <dbReference type="Pfam" id="PF10436"/>
    </source>
</evidence>
<dbReference type="Pfam" id="PF10436">
    <property type="entry name" value="BCDHK_Adom3"/>
    <property type="match status" value="1"/>
</dbReference>
<proteinExistence type="inferred from homology"/>